<comment type="similarity">
    <text evidence="8">Belongs to the binding-protein-dependent transport system permease family.</text>
</comment>
<evidence type="ECO:0000313" key="11">
    <source>
        <dbReference type="Proteomes" id="UP000214606"/>
    </source>
</evidence>
<feature type="transmembrane region" description="Helical" evidence="8">
    <location>
        <begin position="56"/>
        <end position="78"/>
    </location>
</feature>
<keyword evidence="5" id="KW-0029">Amino-acid transport</keyword>
<dbReference type="Pfam" id="PF00528">
    <property type="entry name" value="BPD_transp_1"/>
    <property type="match status" value="1"/>
</dbReference>
<reference evidence="10 11" key="1">
    <citation type="submission" date="2016-10" db="EMBL/GenBank/DDBJ databases">
        <title>The whole genome sequencing and assembly of Aeribacillus pallidus KCTC3564 strain.</title>
        <authorList>
            <person name="Lee Y.-J."/>
            <person name="Park M.-K."/>
            <person name="Yi H."/>
            <person name="Bahn Y.-S."/>
            <person name="Kim J.F."/>
            <person name="Lee D.-W."/>
        </authorList>
    </citation>
    <scope>NUCLEOTIDE SEQUENCE [LARGE SCALE GENOMIC DNA]</scope>
    <source>
        <strain evidence="10 11">KCTC3564</strain>
    </source>
</reference>
<dbReference type="Gene3D" id="1.10.3720.10">
    <property type="entry name" value="MetI-like"/>
    <property type="match status" value="1"/>
</dbReference>
<keyword evidence="7 8" id="KW-0472">Membrane</keyword>
<protein>
    <submittedName>
        <fullName evidence="10">Amino acid ABC transporter permease</fullName>
    </submittedName>
</protein>
<organism evidence="10 11">
    <name type="scientific">Aeribacillus pallidus</name>
    <dbReference type="NCBI Taxonomy" id="33936"/>
    <lineage>
        <taxon>Bacteria</taxon>
        <taxon>Bacillati</taxon>
        <taxon>Bacillota</taxon>
        <taxon>Bacilli</taxon>
        <taxon>Bacillales</taxon>
        <taxon>Bacillaceae</taxon>
        <taxon>Aeribacillus</taxon>
    </lineage>
</organism>
<dbReference type="InterPro" id="IPR035906">
    <property type="entry name" value="MetI-like_sf"/>
</dbReference>
<comment type="subcellular location">
    <subcellularLocation>
        <location evidence="1 8">Cell membrane</location>
        <topology evidence="1 8">Multi-pass membrane protein</topology>
    </subcellularLocation>
</comment>
<dbReference type="GO" id="GO:0006865">
    <property type="term" value="P:amino acid transport"/>
    <property type="evidence" value="ECO:0007669"/>
    <property type="project" value="UniProtKB-KW"/>
</dbReference>
<dbReference type="EMBL" id="CP017703">
    <property type="protein sequence ID" value="ASS90264.1"/>
    <property type="molecule type" value="Genomic_DNA"/>
</dbReference>
<evidence type="ECO:0000256" key="8">
    <source>
        <dbReference type="RuleBase" id="RU363032"/>
    </source>
</evidence>
<evidence type="ECO:0000256" key="1">
    <source>
        <dbReference type="ARBA" id="ARBA00004651"/>
    </source>
</evidence>
<dbReference type="GO" id="GO:0043190">
    <property type="term" value="C:ATP-binding cassette (ABC) transporter complex"/>
    <property type="evidence" value="ECO:0007669"/>
    <property type="project" value="InterPro"/>
</dbReference>
<evidence type="ECO:0000256" key="3">
    <source>
        <dbReference type="ARBA" id="ARBA00022475"/>
    </source>
</evidence>
<dbReference type="Proteomes" id="UP000214606">
    <property type="component" value="Chromosome"/>
</dbReference>
<dbReference type="InterPro" id="IPR010065">
    <property type="entry name" value="AA_ABC_transptr_permease_3TM"/>
</dbReference>
<feature type="domain" description="ABC transmembrane type-1" evidence="9">
    <location>
        <begin position="25"/>
        <end position="222"/>
    </location>
</feature>
<dbReference type="KEGG" id="apak:AP3564_08490"/>
<evidence type="ECO:0000259" key="9">
    <source>
        <dbReference type="PROSITE" id="PS50928"/>
    </source>
</evidence>
<proteinExistence type="inferred from homology"/>
<dbReference type="NCBIfam" id="TIGR01726">
    <property type="entry name" value="HEQRo_perm_3TM"/>
    <property type="match status" value="1"/>
</dbReference>
<evidence type="ECO:0000256" key="7">
    <source>
        <dbReference type="ARBA" id="ARBA00023136"/>
    </source>
</evidence>
<name>A0A223E4T2_9BACI</name>
<feature type="transmembrane region" description="Helical" evidence="8">
    <location>
        <begin position="175"/>
        <end position="192"/>
    </location>
</feature>
<dbReference type="PANTHER" id="PTHR30614">
    <property type="entry name" value="MEMBRANE COMPONENT OF AMINO ACID ABC TRANSPORTER"/>
    <property type="match status" value="1"/>
</dbReference>
<dbReference type="PROSITE" id="PS50928">
    <property type="entry name" value="ABC_TM1"/>
    <property type="match status" value="1"/>
</dbReference>
<feature type="transmembrane region" description="Helical" evidence="8">
    <location>
        <begin position="98"/>
        <end position="116"/>
    </location>
</feature>
<keyword evidence="3" id="KW-1003">Cell membrane</keyword>
<keyword evidence="2 8" id="KW-0813">Transport</keyword>
<feature type="transmembrane region" description="Helical" evidence="8">
    <location>
        <begin position="27"/>
        <end position="49"/>
    </location>
</feature>
<gene>
    <name evidence="10" type="ORF">AP3564_08490</name>
</gene>
<evidence type="ECO:0000256" key="5">
    <source>
        <dbReference type="ARBA" id="ARBA00022970"/>
    </source>
</evidence>
<dbReference type="CDD" id="cd06261">
    <property type="entry name" value="TM_PBP2"/>
    <property type="match status" value="1"/>
</dbReference>
<keyword evidence="4 8" id="KW-0812">Transmembrane</keyword>
<sequence>MKVVSKINTSLQDWADLFLKVLDKLPLTLFMLVTSLFFALILGVIIAIIRIQKPPILYGIATFYLSFTRCTPLLVQLFLVYFGLPQLLLVFNIDINSWNRLVFVIITFSFHTAAYLSEVIRSAYLAVGTEQLEAAYSVGMTYTQALRRIILPQAFVISLPNLGNNIIELLKDTSLAFSIGIIDIMGQVRIILGNNHGMGMFEIYVVISLVYWGTCILIEGIIGYAEKVFKKGRVSLSR</sequence>
<dbReference type="InterPro" id="IPR043429">
    <property type="entry name" value="ArtM/GltK/GlnP/TcyL/YhdX-like"/>
</dbReference>
<keyword evidence="6 8" id="KW-1133">Transmembrane helix</keyword>
<dbReference type="GO" id="GO:0022857">
    <property type="term" value="F:transmembrane transporter activity"/>
    <property type="evidence" value="ECO:0007669"/>
    <property type="project" value="InterPro"/>
</dbReference>
<evidence type="ECO:0000256" key="6">
    <source>
        <dbReference type="ARBA" id="ARBA00022989"/>
    </source>
</evidence>
<feature type="transmembrane region" description="Helical" evidence="8">
    <location>
        <begin position="204"/>
        <end position="225"/>
    </location>
</feature>
<dbReference type="SUPFAM" id="SSF161098">
    <property type="entry name" value="MetI-like"/>
    <property type="match status" value="1"/>
</dbReference>
<evidence type="ECO:0000256" key="4">
    <source>
        <dbReference type="ARBA" id="ARBA00022692"/>
    </source>
</evidence>
<dbReference type="InterPro" id="IPR000515">
    <property type="entry name" value="MetI-like"/>
</dbReference>
<dbReference type="PANTHER" id="PTHR30614:SF0">
    <property type="entry name" value="L-CYSTINE TRANSPORT SYSTEM PERMEASE PROTEIN TCYL"/>
    <property type="match status" value="1"/>
</dbReference>
<evidence type="ECO:0000313" key="10">
    <source>
        <dbReference type="EMBL" id="ASS90264.1"/>
    </source>
</evidence>
<evidence type="ECO:0000256" key="2">
    <source>
        <dbReference type="ARBA" id="ARBA00022448"/>
    </source>
</evidence>
<accession>A0A223E4T2</accession>
<dbReference type="AlphaFoldDB" id="A0A223E4T2"/>